<dbReference type="InterPro" id="IPR027417">
    <property type="entry name" value="P-loop_NTPase"/>
</dbReference>
<evidence type="ECO:0000256" key="1">
    <source>
        <dbReference type="ARBA" id="ARBA00012417"/>
    </source>
</evidence>
<dbReference type="InterPro" id="IPR008921">
    <property type="entry name" value="DNA_pol3_clamp-load_cplx_C"/>
</dbReference>
<proteinExistence type="inferred from homology"/>
<evidence type="ECO:0000256" key="6">
    <source>
        <dbReference type="ARBA" id="ARBA00022932"/>
    </source>
</evidence>
<dbReference type="Pfam" id="PF06144">
    <property type="entry name" value="DNA_pol3_delta"/>
    <property type="match status" value="1"/>
</dbReference>
<dbReference type="Pfam" id="PF21694">
    <property type="entry name" value="DNA_pol3_delta_C"/>
    <property type="match status" value="1"/>
</dbReference>
<dbReference type="PANTHER" id="PTHR34388">
    <property type="entry name" value="DNA POLYMERASE III SUBUNIT DELTA"/>
    <property type="match status" value="1"/>
</dbReference>
<dbReference type="Gene3D" id="3.40.50.300">
    <property type="entry name" value="P-loop containing nucleotide triphosphate hydrolases"/>
    <property type="match status" value="1"/>
</dbReference>
<keyword evidence="5" id="KW-0235">DNA replication</keyword>
<dbReference type="Proteomes" id="UP000254519">
    <property type="component" value="Unassembled WGS sequence"/>
</dbReference>
<dbReference type="InterPro" id="IPR005790">
    <property type="entry name" value="DNA_polIII_delta"/>
</dbReference>
<dbReference type="EC" id="2.7.7.7" evidence="1"/>
<dbReference type="InterPro" id="IPR048466">
    <property type="entry name" value="DNA_pol3_delta-like_C"/>
</dbReference>
<evidence type="ECO:0000313" key="11">
    <source>
        <dbReference type="EMBL" id="SUJ03866.1"/>
    </source>
</evidence>
<dbReference type="NCBIfam" id="TIGR01128">
    <property type="entry name" value="holA"/>
    <property type="match status" value="1"/>
</dbReference>
<keyword evidence="6" id="KW-0239">DNA-directed DNA polymerase</keyword>
<protein>
    <recommendedName>
        <fullName evidence="2">DNA polymerase III subunit delta</fullName>
        <ecNumber evidence="1">2.7.7.7</ecNumber>
    </recommendedName>
</protein>
<reference evidence="11 12" key="1">
    <citation type="submission" date="2018-06" db="EMBL/GenBank/DDBJ databases">
        <authorList>
            <consortium name="Pathogen Informatics"/>
            <person name="Doyle S."/>
        </authorList>
    </citation>
    <scope>NUCLEOTIDE SEQUENCE [LARGE SCALE GENOMIC DNA]</scope>
    <source>
        <strain evidence="12">ATCC 11859 / DSM 33 / NCIB 8841 / NCTC 4822</strain>
    </source>
</reference>
<evidence type="ECO:0000256" key="3">
    <source>
        <dbReference type="ARBA" id="ARBA00022679"/>
    </source>
</evidence>
<dbReference type="GO" id="GO:0003677">
    <property type="term" value="F:DNA binding"/>
    <property type="evidence" value="ECO:0007669"/>
    <property type="project" value="InterPro"/>
</dbReference>
<evidence type="ECO:0000259" key="9">
    <source>
        <dbReference type="Pfam" id="PF06144"/>
    </source>
</evidence>
<comment type="catalytic activity">
    <reaction evidence="8">
        <text>DNA(n) + a 2'-deoxyribonucleoside 5'-triphosphate = DNA(n+1) + diphosphate</text>
        <dbReference type="Rhea" id="RHEA:22508"/>
        <dbReference type="Rhea" id="RHEA-COMP:17339"/>
        <dbReference type="Rhea" id="RHEA-COMP:17340"/>
        <dbReference type="ChEBI" id="CHEBI:33019"/>
        <dbReference type="ChEBI" id="CHEBI:61560"/>
        <dbReference type="ChEBI" id="CHEBI:173112"/>
        <dbReference type="EC" id="2.7.7.7"/>
    </reaction>
</comment>
<dbReference type="SUPFAM" id="SSF52540">
    <property type="entry name" value="P-loop containing nucleoside triphosphate hydrolases"/>
    <property type="match status" value="1"/>
</dbReference>
<dbReference type="GO" id="GO:0009360">
    <property type="term" value="C:DNA polymerase III complex"/>
    <property type="evidence" value="ECO:0007669"/>
    <property type="project" value="InterPro"/>
</dbReference>
<evidence type="ECO:0000313" key="12">
    <source>
        <dbReference type="Proteomes" id="UP000254519"/>
    </source>
</evidence>
<accession>A0A380BPI4</accession>
<gene>
    <name evidence="11" type="ORF">NCTC4822_01482</name>
</gene>
<dbReference type="EMBL" id="UGYZ01000002">
    <property type="protein sequence ID" value="SUJ03866.1"/>
    <property type="molecule type" value="Genomic_DNA"/>
</dbReference>
<sequence length="340" mass="38863">MPNAIWKKIASGQVDAVYLLTGVEHHIFDATIERLKKALPEIDDASIVRFDLEETPVEAVIEEADTLPFLQDHKLIIANHAMFLSGQDKKRAEVEHNLAVLEQWLENPSPTATVVFIAPYEKLDGRKRITKKMRDMSTVIEANRLEGKDLLTWIQREAKTNGAHISSVVAQTLMNTVGDNLLSLATEIRKMATYLGENGEITNDLIEMLVPRTPEMDVFRLTDAYVASNIPKTVSIYHDLLRSGEEPIMLTSLIAGQIRLMIHVQSLRKKGYQQQQIAKALHVHPYRVKLMLENRRIPNESRLLHILKQLADIDYKLKTTSGKRERLLELFFMDSLQQRR</sequence>
<dbReference type="RefSeq" id="WP_115360893.1">
    <property type="nucleotide sequence ID" value="NZ_CP038012.1"/>
</dbReference>
<dbReference type="InterPro" id="IPR010372">
    <property type="entry name" value="DNA_pol3_delta_N"/>
</dbReference>
<name>A0A380BPI4_SPOPA</name>
<evidence type="ECO:0000256" key="5">
    <source>
        <dbReference type="ARBA" id="ARBA00022705"/>
    </source>
</evidence>
<evidence type="ECO:0000256" key="8">
    <source>
        <dbReference type="ARBA" id="ARBA00049244"/>
    </source>
</evidence>
<feature type="domain" description="DNA polymerase III delta subunit-like C-terminal" evidence="10">
    <location>
        <begin position="215"/>
        <end position="334"/>
    </location>
</feature>
<dbReference type="GO" id="GO:0006261">
    <property type="term" value="P:DNA-templated DNA replication"/>
    <property type="evidence" value="ECO:0007669"/>
    <property type="project" value="TreeGrafter"/>
</dbReference>
<dbReference type="SUPFAM" id="SSF48019">
    <property type="entry name" value="post-AAA+ oligomerization domain-like"/>
    <property type="match status" value="1"/>
</dbReference>
<evidence type="ECO:0000256" key="4">
    <source>
        <dbReference type="ARBA" id="ARBA00022695"/>
    </source>
</evidence>
<dbReference type="Gene3D" id="1.20.272.10">
    <property type="match status" value="1"/>
</dbReference>
<keyword evidence="12" id="KW-1185">Reference proteome</keyword>
<dbReference type="Gene3D" id="1.10.8.60">
    <property type="match status" value="1"/>
</dbReference>
<evidence type="ECO:0000259" key="10">
    <source>
        <dbReference type="Pfam" id="PF21694"/>
    </source>
</evidence>
<organism evidence="11 12">
    <name type="scientific">Sporosarcina pasteurii</name>
    <name type="common">Bacillus pasteurii</name>
    <dbReference type="NCBI Taxonomy" id="1474"/>
    <lineage>
        <taxon>Bacteria</taxon>
        <taxon>Bacillati</taxon>
        <taxon>Bacillota</taxon>
        <taxon>Bacilli</taxon>
        <taxon>Bacillales</taxon>
        <taxon>Caryophanaceae</taxon>
        <taxon>Sporosarcina</taxon>
    </lineage>
</organism>
<dbReference type="OrthoDB" id="9775929at2"/>
<comment type="similarity">
    <text evidence="7">Belongs to the DNA polymerase HolA subunit family.</text>
</comment>
<dbReference type="AlphaFoldDB" id="A0A380BPI4"/>
<keyword evidence="3" id="KW-0808">Transferase</keyword>
<feature type="domain" description="DNA polymerase III delta N-terminal" evidence="9">
    <location>
        <begin position="18"/>
        <end position="142"/>
    </location>
</feature>
<keyword evidence="4" id="KW-0548">Nucleotidyltransferase</keyword>
<dbReference type="GO" id="GO:0003887">
    <property type="term" value="F:DNA-directed DNA polymerase activity"/>
    <property type="evidence" value="ECO:0007669"/>
    <property type="project" value="UniProtKB-KW"/>
</dbReference>
<evidence type="ECO:0000256" key="7">
    <source>
        <dbReference type="ARBA" id="ARBA00034754"/>
    </source>
</evidence>
<dbReference type="PANTHER" id="PTHR34388:SF1">
    <property type="entry name" value="DNA POLYMERASE III SUBUNIT DELTA"/>
    <property type="match status" value="1"/>
</dbReference>
<evidence type="ECO:0000256" key="2">
    <source>
        <dbReference type="ARBA" id="ARBA00017703"/>
    </source>
</evidence>